<keyword evidence="1" id="KW-0378">Hydrolase</keyword>
<dbReference type="GO" id="GO:0016891">
    <property type="term" value="F:RNA endonuclease activity producing 5'-phosphomonoesters, hydrolytic mechanism"/>
    <property type="evidence" value="ECO:0007669"/>
    <property type="project" value="InterPro"/>
</dbReference>
<dbReference type="Pfam" id="PF03368">
    <property type="entry name" value="Dicer_dimer"/>
    <property type="match status" value="1"/>
</dbReference>
<feature type="compositionally biased region" description="Low complexity" evidence="3">
    <location>
        <begin position="646"/>
        <end position="656"/>
    </location>
</feature>
<evidence type="ECO:0000256" key="1">
    <source>
        <dbReference type="ARBA" id="ARBA00022801"/>
    </source>
</evidence>
<feature type="compositionally biased region" description="Basic and acidic residues" evidence="3">
    <location>
        <begin position="22"/>
        <end position="52"/>
    </location>
</feature>
<keyword evidence="2" id="KW-0175">Coiled coil</keyword>
<feature type="compositionally biased region" description="Basic and acidic residues" evidence="3">
    <location>
        <begin position="710"/>
        <end position="725"/>
    </location>
</feature>
<feature type="coiled-coil region" evidence="2">
    <location>
        <begin position="248"/>
        <end position="284"/>
    </location>
</feature>
<dbReference type="CDD" id="cd19856">
    <property type="entry name" value="DSRM_Kanadaptin"/>
    <property type="match status" value="1"/>
</dbReference>
<comment type="caution">
    <text evidence="5">The sequence shown here is derived from an EMBL/GenBank/DDBJ whole genome shotgun (WGS) entry which is preliminary data.</text>
</comment>
<dbReference type="PROSITE" id="PS50006">
    <property type="entry name" value="FHA_DOMAIN"/>
    <property type="match status" value="1"/>
</dbReference>
<sequence>MPIIGLKPGQKRTTLGVMAKAFTDKTENIQKENLKDTKTESDDGKAKNKSDSNNDVESTTENAAQPTDCPSVTDSPSDTQKDEDSENMPTSATSKHSKMKYLSPAERLKHSLIPINYKEPAWGSIPDKKYMFEVLKCGSIVDSIDLQTKPFHVFGRLPTCDVTLEHPSLSRYHAVMQYCGTPSETFKVGWYLYDLDSTHGTWVNKLKVKPRIYQRIRVGHVVKFGGSTRLFILQGPADDMEQESELTVTEMREQREIQKREAELMRQTQQVEREEKRKEAEEAVAGTLCSWGIDQDDAEIYAGDNPFALAEAQNEDLYVADPKKALKGFFEREGLELPEYNITDMGRGTYKCTVELPLDSPTGEPVNAEVELSGKKKEVVVACAFEACRILDRHGELRKATHESRKKKRKNWEDEDFYDSDEDTFLDRTGDIEKKRSQRKKRLGLEVEKAQGYDTLLEKLECVQAEVGSIEERLRQAKAESDAIEAEEMDALDAFMCTIKSGSMDMKTKMSLKRTLVELRREQMRLQKLVNIAKPVLPALKKYKHQEAAKTLPLTGKMRRQGRGCHTVRITGPVGPTPARDTPLGEDEEEEEEEEDEEEETEEVQKEESKKDTTEDTEMEKSSASIVESSRVEEILKEKESDQVAVVKVKGGSSSVTQPAREKVKVNSERAEDMKVDCELPDRAAVSEKKKKPQIQEIVKQPTLPKLKRKPSESFKYENLKREKQGVAPKVYSGTDPDYVTWVPPDDQKGDGRTKLNDKYGY</sequence>
<protein>
    <recommendedName>
        <fullName evidence="4">FHA domain-containing protein</fullName>
    </recommendedName>
</protein>
<dbReference type="EMBL" id="JAODUO010000044">
    <property type="protein sequence ID" value="KAK2191850.1"/>
    <property type="molecule type" value="Genomic_DNA"/>
</dbReference>
<dbReference type="Gene3D" id="3.30.160.380">
    <property type="entry name" value="Dicer dimerisation domain"/>
    <property type="match status" value="1"/>
</dbReference>
<dbReference type="InterPro" id="IPR000253">
    <property type="entry name" value="FHA_dom"/>
</dbReference>
<dbReference type="SUPFAM" id="SSF49879">
    <property type="entry name" value="SMAD/FHA domain"/>
    <property type="match status" value="1"/>
</dbReference>
<feature type="region of interest" description="Disordered" evidence="3">
    <location>
        <begin position="556"/>
        <end position="762"/>
    </location>
</feature>
<feature type="compositionally biased region" description="Basic and acidic residues" evidence="3">
    <location>
        <begin position="660"/>
        <end position="688"/>
    </location>
</feature>
<name>A0AAD9PC23_RIDPI</name>
<dbReference type="Pfam" id="PF00498">
    <property type="entry name" value="FHA"/>
    <property type="match status" value="1"/>
</dbReference>
<evidence type="ECO:0000313" key="5">
    <source>
        <dbReference type="EMBL" id="KAK2191850.1"/>
    </source>
</evidence>
<evidence type="ECO:0000259" key="4">
    <source>
        <dbReference type="PROSITE" id="PS50006"/>
    </source>
</evidence>
<dbReference type="AlphaFoldDB" id="A0AAD9PC23"/>
<dbReference type="InterPro" id="IPR005034">
    <property type="entry name" value="Dicer_dimerisation"/>
</dbReference>
<evidence type="ECO:0000256" key="3">
    <source>
        <dbReference type="SAM" id="MobiDB-lite"/>
    </source>
</evidence>
<feature type="compositionally biased region" description="Basic and acidic residues" evidence="3">
    <location>
        <begin position="630"/>
        <end position="642"/>
    </location>
</feature>
<feature type="region of interest" description="Disordered" evidence="3">
    <location>
        <begin position="1"/>
        <end position="100"/>
    </location>
</feature>
<evidence type="ECO:0000313" key="6">
    <source>
        <dbReference type="Proteomes" id="UP001209878"/>
    </source>
</evidence>
<dbReference type="InterPro" id="IPR038248">
    <property type="entry name" value="Dicer_dimer_sf"/>
</dbReference>
<feature type="compositionally biased region" description="Acidic residues" evidence="3">
    <location>
        <begin position="584"/>
        <end position="602"/>
    </location>
</feature>
<feature type="compositionally biased region" description="Polar residues" evidence="3">
    <location>
        <begin position="53"/>
        <end position="78"/>
    </location>
</feature>
<reference evidence="5" key="1">
    <citation type="journal article" date="2023" name="Mol. Biol. Evol.">
        <title>Third-Generation Sequencing Reveals the Adaptive Role of the Epigenome in Three Deep-Sea Polychaetes.</title>
        <authorList>
            <person name="Perez M."/>
            <person name="Aroh O."/>
            <person name="Sun Y."/>
            <person name="Lan Y."/>
            <person name="Juniper S.K."/>
            <person name="Young C.R."/>
            <person name="Angers B."/>
            <person name="Qian P.Y."/>
        </authorList>
    </citation>
    <scope>NUCLEOTIDE SEQUENCE</scope>
    <source>
        <strain evidence="5">R07B-5</strain>
    </source>
</reference>
<proteinExistence type="predicted"/>
<evidence type="ECO:0000256" key="2">
    <source>
        <dbReference type="SAM" id="Coils"/>
    </source>
</evidence>
<keyword evidence="6" id="KW-1185">Reference proteome</keyword>
<dbReference type="SMART" id="SM00240">
    <property type="entry name" value="FHA"/>
    <property type="match status" value="1"/>
</dbReference>
<gene>
    <name evidence="5" type="ORF">NP493_44g10011</name>
</gene>
<feature type="compositionally biased region" description="Basic and acidic residues" evidence="3">
    <location>
        <begin position="603"/>
        <end position="614"/>
    </location>
</feature>
<accession>A0AAD9PC23</accession>
<dbReference type="PANTHER" id="PTHR23308">
    <property type="entry name" value="NUCLEAR INHIBITOR OF PROTEIN PHOSPHATASE-1"/>
    <property type="match status" value="1"/>
</dbReference>
<feature type="domain" description="FHA" evidence="4">
    <location>
        <begin position="152"/>
        <end position="208"/>
    </location>
</feature>
<dbReference type="InterPro" id="IPR008984">
    <property type="entry name" value="SMAD_FHA_dom_sf"/>
</dbReference>
<feature type="compositionally biased region" description="Basic and acidic residues" evidence="3">
    <location>
        <begin position="746"/>
        <end position="762"/>
    </location>
</feature>
<dbReference type="CDD" id="cd22677">
    <property type="entry name" value="FHA_Kanadaptin"/>
    <property type="match status" value="1"/>
</dbReference>
<dbReference type="Proteomes" id="UP001209878">
    <property type="component" value="Unassembled WGS sequence"/>
</dbReference>
<organism evidence="5 6">
    <name type="scientific">Ridgeia piscesae</name>
    <name type="common">Tubeworm</name>
    <dbReference type="NCBI Taxonomy" id="27915"/>
    <lineage>
        <taxon>Eukaryota</taxon>
        <taxon>Metazoa</taxon>
        <taxon>Spiralia</taxon>
        <taxon>Lophotrochozoa</taxon>
        <taxon>Annelida</taxon>
        <taxon>Polychaeta</taxon>
        <taxon>Sedentaria</taxon>
        <taxon>Canalipalpata</taxon>
        <taxon>Sabellida</taxon>
        <taxon>Siboglinidae</taxon>
        <taxon>Ridgeia</taxon>
    </lineage>
</organism>
<feature type="coiled-coil region" evidence="2">
    <location>
        <begin position="453"/>
        <end position="529"/>
    </location>
</feature>
<dbReference type="Gene3D" id="2.60.200.20">
    <property type="match status" value="1"/>
</dbReference>
<dbReference type="InterPro" id="IPR050923">
    <property type="entry name" value="Cell_Proc_Reg/RNA_Proc"/>
</dbReference>